<proteinExistence type="predicted"/>
<evidence type="ECO:0000313" key="1">
    <source>
        <dbReference type="EMBL" id="MBX8632118.1"/>
    </source>
</evidence>
<dbReference type="Pfam" id="PF02597">
    <property type="entry name" value="ThiS"/>
    <property type="match status" value="1"/>
</dbReference>
<reference evidence="2" key="1">
    <citation type="submission" date="2021-05" db="EMBL/GenBank/DDBJ databases">
        <title>Genomic insights into ecological role and evolution of a novel Thermoplasmata order Candidatus Sysuiplasmatales.</title>
        <authorList>
            <person name="Yuan Y."/>
        </authorList>
    </citation>
    <scope>NUCLEOTIDE SEQUENCE</scope>
    <source>
        <strain evidence="2">TUT19-bin139</strain>
        <strain evidence="1">YP2-bin.285</strain>
    </source>
</reference>
<dbReference type="InterPro" id="IPR016155">
    <property type="entry name" value="Mopterin_synth/thiamin_S_b"/>
</dbReference>
<protein>
    <submittedName>
        <fullName evidence="2">MoaD/ThiS family protein</fullName>
    </submittedName>
</protein>
<dbReference type="AlphaFoldDB" id="A0A8J7YT95"/>
<dbReference type="SUPFAM" id="SSF54285">
    <property type="entry name" value="MoaD/ThiS"/>
    <property type="match status" value="1"/>
</dbReference>
<evidence type="ECO:0000313" key="3">
    <source>
        <dbReference type="Proteomes" id="UP000750197"/>
    </source>
</evidence>
<dbReference type="InterPro" id="IPR052045">
    <property type="entry name" value="Sulfur_Carrier/Prot_Modifier"/>
</dbReference>
<dbReference type="Gene3D" id="3.10.20.30">
    <property type="match status" value="1"/>
</dbReference>
<gene>
    <name evidence="1" type="ORF">J9259_06340</name>
    <name evidence="2" type="ORF">KIY12_05555</name>
</gene>
<accession>A0A8J7YT95</accession>
<evidence type="ECO:0000313" key="2">
    <source>
        <dbReference type="EMBL" id="MBX8644174.1"/>
    </source>
</evidence>
<dbReference type="InterPro" id="IPR012675">
    <property type="entry name" value="Beta-grasp_dom_sf"/>
</dbReference>
<dbReference type="Proteomes" id="UP000750197">
    <property type="component" value="Unassembled WGS sequence"/>
</dbReference>
<dbReference type="EMBL" id="JAGVSJ010000014">
    <property type="protein sequence ID" value="MBX8632118.1"/>
    <property type="molecule type" value="Genomic_DNA"/>
</dbReference>
<dbReference type="InterPro" id="IPR003749">
    <property type="entry name" value="ThiS/MoaD-like"/>
</dbReference>
<dbReference type="PANTHER" id="PTHR38031">
    <property type="entry name" value="SULFUR CARRIER PROTEIN SLR0821-RELATED"/>
    <property type="match status" value="1"/>
</dbReference>
<dbReference type="Proteomes" id="UP000716004">
    <property type="component" value="Unassembled WGS sequence"/>
</dbReference>
<dbReference type="PANTHER" id="PTHR38031:SF1">
    <property type="entry name" value="SULFUR CARRIER PROTEIN CYSO"/>
    <property type="match status" value="1"/>
</dbReference>
<organism evidence="2 3">
    <name type="scientific">Candidatus Sysuiplasma superficiale</name>
    <dbReference type="NCBI Taxonomy" id="2823368"/>
    <lineage>
        <taxon>Archaea</taxon>
        <taxon>Methanobacteriati</taxon>
        <taxon>Thermoplasmatota</taxon>
        <taxon>Thermoplasmata</taxon>
        <taxon>Candidatus Sysuiplasmatales</taxon>
        <taxon>Candidatus Sysuiplasmataceae</taxon>
        <taxon>Candidatus Sysuiplasma</taxon>
    </lineage>
</organism>
<sequence length="105" mass="11492">MGYRKRSSSGSGNDKLRVVLSSGLSEYTDGLTEIEIDHVPTVVILISTLDSRFPGISRRLLDDQGNIRRHVNIFVDAEEIRQRDGILTSLADAREVVILPSVAGG</sequence>
<name>A0A8J7YT95_9ARCH</name>
<dbReference type="EMBL" id="JAHEAC010000043">
    <property type="protein sequence ID" value="MBX8644174.1"/>
    <property type="molecule type" value="Genomic_DNA"/>
</dbReference>
<comment type="caution">
    <text evidence="2">The sequence shown here is derived from an EMBL/GenBank/DDBJ whole genome shotgun (WGS) entry which is preliminary data.</text>
</comment>